<dbReference type="AlphaFoldDB" id="A0AAW0G797"/>
<comment type="caution">
    <text evidence="1">The sequence shown here is derived from an EMBL/GenBank/DDBJ whole genome shotgun (WGS) entry which is preliminary data.</text>
</comment>
<name>A0AAW0G797_9APHY</name>
<gene>
    <name evidence="1" type="ORF">QCA50_008169</name>
</gene>
<reference evidence="1 2" key="1">
    <citation type="submission" date="2022-09" db="EMBL/GenBank/DDBJ databases">
        <authorList>
            <person name="Palmer J.M."/>
        </authorList>
    </citation>
    <scope>NUCLEOTIDE SEQUENCE [LARGE SCALE GENOMIC DNA]</scope>
    <source>
        <strain evidence="1 2">DSM 7382</strain>
    </source>
</reference>
<keyword evidence="2" id="KW-1185">Reference proteome</keyword>
<sequence length="69" mass="7839">MPLRASIELSQQRALDTTGAGEITSSTLLLFFQTFSLVRHPRQPPNLREHTSYFSVPTHQRYGVRASHT</sequence>
<dbReference type="Proteomes" id="UP001385951">
    <property type="component" value="Unassembled WGS sequence"/>
</dbReference>
<organism evidence="1 2">
    <name type="scientific">Cerrena zonata</name>
    <dbReference type="NCBI Taxonomy" id="2478898"/>
    <lineage>
        <taxon>Eukaryota</taxon>
        <taxon>Fungi</taxon>
        <taxon>Dikarya</taxon>
        <taxon>Basidiomycota</taxon>
        <taxon>Agaricomycotina</taxon>
        <taxon>Agaricomycetes</taxon>
        <taxon>Polyporales</taxon>
        <taxon>Cerrenaceae</taxon>
        <taxon>Cerrena</taxon>
    </lineage>
</organism>
<evidence type="ECO:0000313" key="2">
    <source>
        <dbReference type="Proteomes" id="UP001385951"/>
    </source>
</evidence>
<evidence type="ECO:0000313" key="1">
    <source>
        <dbReference type="EMBL" id="KAK7688631.1"/>
    </source>
</evidence>
<protein>
    <submittedName>
        <fullName evidence="1">Uncharacterized protein</fullName>
    </submittedName>
</protein>
<dbReference type="EMBL" id="JASBNA010000010">
    <property type="protein sequence ID" value="KAK7688631.1"/>
    <property type="molecule type" value="Genomic_DNA"/>
</dbReference>
<proteinExistence type="predicted"/>
<accession>A0AAW0G797</accession>